<organism evidence="1 2">
    <name type="scientific">Candidatus Yanofskybacteria bacterium RIFCSPHIGHO2_01_FULL_39_8b</name>
    <dbReference type="NCBI Taxonomy" id="1802659"/>
    <lineage>
        <taxon>Bacteria</taxon>
        <taxon>Candidatus Yanofskyibacteriota</taxon>
    </lineage>
</organism>
<dbReference type="Proteomes" id="UP000177594">
    <property type="component" value="Unassembled WGS sequence"/>
</dbReference>
<dbReference type="AlphaFoldDB" id="A0A1F8EHJ9"/>
<sequence length="168" mass="19465">MNVAISCLVGESGHFHVKVGQFEHGELLEFFKCEEKHWVYVFDLGSRLPTRPMFNTLARNFFDKYFATPEKLMEFIKEAKLSKTILAGLLDSQKCRFYSEVCGAVEKTLTEACRAMNNPCLEGGCAMDDREACLNACRNVEEFYNRFCVNAWLELFKNSSNRTWVWKK</sequence>
<proteinExistence type="predicted"/>
<comment type="caution">
    <text evidence="1">The sequence shown here is derived from an EMBL/GenBank/DDBJ whole genome shotgun (WGS) entry which is preliminary data.</text>
</comment>
<dbReference type="EMBL" id="MGIZ01000017">
    <property type="protein sequence ID" value="OGM99525.1"/>
    <property type="molecule type" value="Genomic_DNA"/>
</dbReference>
<name>A0A1F8EHJ9_9BACT</name>
<reference evidence="1 2" key="1">
    <citation type="journal article" date="2016" name="Nat. Commun.">
        <title>Thousands of microbial genomes shed light on interconnected biogeochemical processes in an aquifer system.</title>
        <authorList>
            <person name="Anantharaman K."/>
            <person name="Brown C.T."/>
            <person name="Hug L.A."/>
            <person name="Sharon I."/>
            <person name="Castelle C.J."/>
            <person name="Probst A.J."/>
            <person name="Thomas B.C."/>
            <person name="Singh A."/>
            <person name="Wilkins M.J."/>
            <person name="Karaoz U."/>
            <person name="Brodie E.L."/>
            <person name="Williams K.H."/>
            <person name="Hubbard S.S."/>
            <person name="Banfield J.F."/>
        </authorList>
    </citation>
    <scope>NUCLEOTIDE SEQUENCE [LARGE SCALE GENOMIC DNA]</scope>
</reference>
<evidence type="ECO:0000313" key="2">
    <source>
        <dbReference type="Proteomes" id="UP000177594"/>
    </source>
</evidence>
<gene>
    <name evidence="1" type="ORF">A2817_02370</name>
</gene>
<accession>A0A1F8EHJ9</accession>
<evidence type="ECO:0000313" key="1">
    <source>
        <dbReference type="EMBL" id="OGM99525.1"/>
    </source>
</evidence>
<protein>
    <submittedName>
        <fullName evidence="1">Uncharacterized protein</fullName>
    </submittedName>
</protein>